<reference evidence="10" key="1">
    <citation type="submission" date="2018-05" db="EMBL/GenBank/DDBJ databases">
        <authorList>
            <person name="Lanie J.A."/>
            <person name="Ng W.-L."/>
            <person name="Kazmierczak K.M."/>
            <person name="Andrzejewski T.M."/>
            <person name="Davidsen T.M."/>
            <person name="Wayne K.J."/>
            <person name="Tettelin H."/>
            <person name="Glass J.I."/>
            <person name="Rusch D."/>
            <person name="Podicherti R."/>
            <person name="Tsui H.-C.T."/>
            <person name="Winkler M.E."/>
        </authorList>
    </citation>
    <scope>NUCLEOTIDE SEQUENCE</scope>
</reference>
<dbReference type="EMBL" id="UINC01183169">
    <property type="protein sequence ID" value="SVD93779.1"/>
    <property type="molecule type" value="Genomic_DNA"/>
</dbReference>
<evidence type="ECO:0000313" key="10">
    <source>
        <dbReference type="EMBL" id="SVD93779.1"/>
    </source>
</evidence>
<evidence type="ECO:0000259" key="9">
    <source>
        <dbReference type="Pfam" id="PF12832"/>
    </source>
</evidence>
<evidence type="ECO:0000256" key="6">
    <source>
        <dbReference type="ARBA" id="ARBA00022989"/>
    </source>
</evidence>
<dbReference type="GO" id="GO:0005886">
    <property type="term" value="C:plasma membrane"/>
    <property type="evidence" value="ECO:0007669"/>
    <property type="project" value="UniProtKB-SubCell"/>
</dbReference>
<feature type="transmembrane region" description="Helical" evidence="8">
    <location>
        <begin position="80"/>
        <end position="98"/>
    </location>
</feature>
<feature type="domain" description="Major facilitator superfamily associated" evidence="9">
    <location>
        <begin position="15"/>
        <end position="133"/>
    </location>
</feature>
<evidence type="ECO:0000256" key="5">
    <source>
        <dbReference type="ARBA" id="ARBA00022692"/>
    </source>
</evidence>
<evidence type="ECO:0000256" key="2">
    <source>
        <dbReference type="ARBA" id="ARBA00022448"/>
    </source>
</evidence>
<dbReference type="PANTHER" id="PTHR23522">
    <property type="entry name" value="BLL5896 PROTEIN"/>
    <property type="match status" value="1"/>
</dbReference>
<evidence type="ECO:0000256" key="3">
    <source>
        <dbReference type="ARBA" id="ARBA00022475"/>
    </source>
</evidence>
<name>A0A382ZEY3_9ZZZZ</name>
<accession>A0A382ZEY3</accession>
<organism evidence="10">
    <name type="scientific">marine metagenome</name>
    <dbReference type="NCBI Taxonomy" id="408172"/>
    <lineage>
        <taxon>unclassified sequences</taxon>
        <taxon>metagenomes</taxon>
        <taxon>ecological metagenomes</taxon>
    </lineage>
</organism>
<dbReference type="InterPro" id="IPR024989">
    <property type="entry name" value="MFS_assoc_dom"/>
</dbReference>
<keyword evidence="6 8" id="KW-1133">Transmembrane helix</keyword>
<feature type="transmembrane region" description="Helical" evidence="8">
    <location>
        <begin position="18"/>
        <end position="37"/>
    </location>
</feature>
<dbReference type="GO" id="GO:0030395">
    <property type="term" value="F:lactose binding"/>
    <property type="evidence" value="ECO:0007669"/>
    <property type="project" value="TreeGrafter"/>
</dbReference>
<feature type="transmembrane region" description="Helical" evidence="8">
    <location>
        <begin position="104"/>
        <end position="122"/>
    </location>
</feature>
<gene>
    <name evidence="10" type="ORF">METZ01_LOCUS446633</name>
</gene>
<dbReference type="PANTHER" id="PTHR23522:SF10">
    <property type="entry name" value="3-PHENYLPROPIONIC ACID TRANSPORTER-RELATED"/>
    <property type="match status" value="1"/>
</dbReference>
<evidence type="ECO:0000256" key="1">
    <source>
        <dbReference type="ARBA" id="ARBA00004429"/>
    </source>
</evidence>
<keyword evidence="2" id="KW-0813">Transport</keyword>
<sequence>MPPSQTASPPLNMAVRLAVFYGGYFLVGGVLFPFWPLLLEVRGLQAGQIGLLLALALWLRAAAGPFVAWQADRSGAPKKVLVACAVAALAVMPSFYWAAEFWPLLLATFAFFFAYSSVGPLAETISLRTVSAEQGYG</sequence>
<keyword evidence="5 8" id="KW-0812">Transmembrane</keyword>
<dbReference type="GO" id="GO:0015528">
    <property type="term" value="F:lactose:proton symporter activity"/>
    <property type="evidence" value="ECO:0007669"/>
    <property type="project" value="TreeGrafter"/>
</dbReference>
<proteinExistence type="predicted"/>
<dbReference type="SUPFAM" id="SSF103473">
    <property type="entry name" value="MFS general substrate transporter"/>
    <property type="match status" value="1"/>
</dbReference>
<evidence type="ECO:0000256" key="8">
    <source>
        <dbReference type="SAM" id="Phobius"/>
    </source>
</evidence>
<keyword evidence="3" id="KW-1003">Cell membrane</keyword>
<dbReference type="Gene3D" id="1.20.1250.20">
    <property type="entry name" value="MFS general substrate transporter like domains"/>
    <property type="match status" value="1"/>
</dbReference>
<protein>
    <recommendedName>
        <fullName evidence="9">Major facilitator superfamily associated domain-containing protein</fullName>
    </recommendedName>
</protein>
<comment type="subcellular location">
    <subcellularLocation>
        <location evidence="1">Cell inner membrane</location>
        <topology evidence="1">Multi-pass membrane protein</topology>
    </subcellularLocation>
</comment>
<dbReference type="Pfam" id="PF12832">
    <property type="entry name" value="MFS_1_like"/>
    <property type="match status" value="1"/>
</dbReference>
<evidence type="ECO:0000256" key="4">
    <source>
        <dbReference type="ARBA" id="ARBA00022519"/>
    </source>
</evidence>
<feature type="non-terminal residue" evidence="10">
    <location>
        <position position="137"/>
    </location>
</feature>
<evidence type="ECO:0000256" key="7">
    <source>
        <dbReference type="ARBA" id="ARBA00023136"/>
    </source>
</evidence>
<keyword evidence="4" id="KW-0997">Cell inner membrane</keyword>
<dbReference type="AlphaFoldDB" id="A0A382ZEY3"/>
<keyword evidence="7 8" id="KW-0472">Membrane</keyword>
<feature type="transmembrane region" description="Helical" evidence="8">
    <location>
        <begin position="49"/>
        <end position="68"/>
    </location>
</feature>
<dbReference type="InterPro" id="IPR036259">
    <property type="entry name" value="MFS_trans_sf"/>
</dbReference>